<dbReference type="Proteomes" id="UP001162131">
    <property type="component" value="Unassembled WGS sequence"/>
</dbReference>
<organism evidence="2 3">
    <name type="scientific">Blepharisma stoltei</name>
    <dbReference type="NCBI Taxonomy" id="1481888"/>
    <lineage>
        <taxon>Eukaryota</taxon>
        <taxon>Sar</taxon>
        <taxon>Alveolata</taxon>
        <taxon>Ciliophora</taxon>
        <taxon>Postciliodesmatophora</taxon>
        <taxon>Heterotrichea</taxon>
        <taxon>Heterotrichida</taxon>
        <taxon>Blepharismidae</taxon>
        <taxon>Blepharisma</taxon>
    </lineage>
</organism>
<feature type="region of interest" description="Disordered" evidence="1">
    <location>
        <begin position="26"/>
        <end position="52"/>
    </location>
</feature>
<accession>A0AAU9KC94</accession>
<protein>
    <recommendedName>
        <fullName evidence="4">K Homology domain-containing protein</fullName>
    </recommendedName>
</protein>
<feature type="compositionally biased region" description="Polar residues" evidence="1">
    <location>
        <begin position="428"/>
        <end position="449"/>
    </location>
</feature>
<feature type="compositionally biased region" description="Polar residues" evidence="1">
    <location>
        <begin position="30"/>
        <end position="46"/>
    </location>
</feature>
<comment type="caution">
    <text evidence="2">The sequence shown here is derived from an EMBL/GenBank/DDBJ whole genome shotgun (WGS) entry which is preliminary data.</text>
</comment>
<keyword evidence="3" id="KW-1185">Reference proteome</keyword>
<name>A0AAU9KC94_9CILI</name>
<dbReference type="AlphaFoldDB" id="A0AAU9KC94"/>
<evidence type="ECO:0000256" key="1">
    <source>
        <dbReference type="SAM" id="MobiDB-lite"/>
    </source>
</evidence>
<evidence type="ECO:0008006" key="4">
    <source>
        <dbReference type="Google" id="ProtNLM"/>
    </source>
</evidence>
<gene>
    <name evidence="2" type="ORF">BSTOLATCC_MIC58029</name>
</gene>
<evidence type="ECO:0000313" key="3">
    <source>
        <dbReference type="Proteomes" id="UP001162131"/>
    </source>
</evidence>
<evidence type="ECO:0000313" key="2">
    <source>
        <dbReference type="EMBL" id="CAG9333210.1"/>
    </source>
</evidence>
<proteinExistence type="predicted"/>
<feature type="region of interest" description="Disordered" evidence="1">
    <location>
        <begin position="426"/>
        <end position="449"/>
    </location>
</feature>
<sequence length="449" mass="52174">MEEFTIPKEEKADILPIFTMFWKSKDATPNKKNSSSRTSHLTNNSDELPGTMNTEEEQRNNFLKLNSNGLLDEKGNLLNEVSPEESENNPQHISMHFVGTPSRSAKYSMRVVKEPTKEDSYHDILLKSANENILIEKFQSEKRELKTSNAKDIEFALPNSMERLKIGTKVWKYHYNKPTKKEVQIRLRNEYFEYLSRQTWVRISGKFIYGILIGNGGSTFKIYNEFAKKNKLEIDEPTNCFSVMTEIRTYDFSTPNDIVRYDLCITLSWLGSLQCKIPTSLPLTKKLITFKVIKIKIEISAKEKSLSIVELFLLAIYITIKEQNIISNKNSCLNEISVISKMLRRRFTNECKLFRFIFRSTGRNFDRTASYEQIRVNYLKMNRFEKLKKNLPVSDARQELKRKKTSLMSFLTPSIKSLFRKKKANEIDNGSKSTSPQQNSTPLGDSYNI</sequence>
<dbReference type="EMBL" id="CAJZBQ010000056">
    <property type="protein sequence ID" value="CAG9333210.1"/>
    <property type="molecule type" value="Genomic_DNA"/>
</dbReference>
<reference evidence="2" key="1">
    <citation type="submission" date="2021-09" db="EMBL/GenBank/DDBJ databases">
        <authorList>
            <consortium name="AG Swart"/>
            <person name="Singh M."/>
            <person name="Singh A."/>
            <person name="Seah K."/>
            <person name="Emmerich C."/>
        </authorList>
    </citation>
    <scope>NUCLEOTIDE SEQUENCE</scope>
    <source>
        <strain evidence="2">ATCC30299</strain>
    </source>
</reference>